<accession>A0AAN7UDT5</accession>
<sequence length="63" mass="6713">MEPEPGCNAAVEVRAARALLDTDVEGAGDRNLVEKMEHLATHVTPTAVVMGDMSYDLESLALT</sequence>
<reference evidence="1 2" key="1">
    <citation type="submission" date="2023-10" db="EMBL/GenBank/DDBJ databases">
        <title>Draft genome sequence of Xylaria bambusicola isolate GMP-LS, the root and basal stem rot pathogen of sugarcane in Indonesia.</title>
        <authorList>
            <person name="Selvaraj P."/>
            <person name="Muralishankar V."/>
            <person name="Muruganantham S."/>
            <person name="Sp S."/>
            <person name="Haryani S."/>
            <person name="Lau K.J.X."/>
            <person name="Naqvi N.I."/>
        </authorList>
    </citation>
    <scope>NUCLEOTIDE SEQUENCE [LARGE SCALE GENOMIC DNA]</scope>
    <source>
        <strain evidence="1">GMP-LS</strain>
    </source>
</reference>
<dbReference type="EMBL" id="JAWHQM010000016">
    <property type="protein sequence ID" value="KAK5630430.1"/>
    <property type="molecule type" value="Genomic_DNA"/>
</dbReference>
<keyword evidence="2" id="KW-1185">Reference proteome</keyword>
<organism evidence="1 2">
    <name type="scientific">Xylaria bambusicola</name>
    <dbReference type="NCBI Taxonomy" id="326684"/>
    <lineage>
        <taxon>Eukaryota</taxon>
        <taxon>Fungi</taxon>
        <taxon>Dikarya</taxon>
        <taxon>Ascomycota</taxon>
        <taxon>Pezizomycotina</taxon>
        <taxon>Sordariomycetes</taxon>
        <taxon>Xylariomycetidae</taxon>
        <taxon>Xylariales</taxon>
        <taxon>Xylariaceae</taxon>
        <taxon>Xylaria</taxon>
    </lineage>
</organism>
<dbReference type="AlphaFoldDB" id="A0AAN7UDT5"/>
<dbReference type="Proteomes" id="UP001305414">
    <property type="component" value="Unassembled WGS sequence"/>
</dbReference>
<name>A0AAN7UDT5_9PEZI</name>
<proteinExistence type="predicted"/>
<evidence type="ECO:0000313" key="1">
    <source>
        <dbReference type="EMBL" id="KAK5630430.1"/>
    </source>
</evidence>
<protein>
    <submittedName>
        <fullName evidence="1">Uncharacterized protein</fullName>
    </submittedName>
</protein>
<gene>
    <name evidence="1" type="ORF">RRF57_006144</name>
</gene>
<comment type="caution">
    <text evidence="1">The sequence shown here is derived from an EMBL/GenBank/DDBJ whole genome shotgun (WGS) entry which is preliminary data.</text>
</comment>
<evidence type="ECO:0000313" key="2">
    <source>
        <dbReference type="Proteomes" id="UP001305414"/>
    </source>
</evidence>